<keyword evidence="2" id="KW-1185">Reference proteome</keyword>
<proteinExistence type="predicted"/>
<protein>
    <submittedName>
        <fullName evidence="1">Uncharacterized protein</fullName>
    </submittedName>
</protein>
<gene>
    <name evidence="1" type="ORF">MM239_11255</name>
</gene>
<name>A0ABS9V0N7_9BACT</name>
<reference evidence="1" key="1">
    <citation type="submission" date="2022-03" db="EMBL/GenBank/DDBJ databases">
        <title>De novo assembled genomes of Belliella spp. (Cyclobacteriaceae) strains.</title>
        <authorList>
            <person name="Szabo A."/>
            <person name="Korponai K."/>
            <person name="Felfoldi T."/>
        </authorList>
    </citation>
    <scope>NUCLEOTIDE SEQUENCE</scope>
    <source>
        <strain evidence="1">DSM 111904</strain>
    </source>
</reference>
<evidence type="ECO:0000313" key="2">
    <source>
        <dbReference type="Proteomes" id="UP001165489"/>
    </source>
</evidence>
<sequence length="89" mass="10183">MRILFAAIFVVLIFITNSCDIQRILTIKNSTDGTIYYSFQIKDENGENKIESIELPIQETGQNQISYLFGFGDVWSDKNILSYIAMSFS</sequence>
<comment type="caution">
    <text evidence="1">The sequence shown here is derived from an EMBL/GenBank/DDBJ whole genome shotgun (WGS) entry which is preliminary data.</text>
</comment>
<dbReference type="RefSeq" id="WP_241348342.1">
    <property type="nucleotide sequence ID" value="NZ_JAKZGP010000027.1"/>
</dbReference>
<dbReference type="EMBL" id="JAKZGP010000027">
    <property type="protein sequence ID" value="MCH7409972.1"/>
    <property type="molecule type" value="Genomic_DNA"/>
</dbReference>
<evidence type="ECO:0000313" key="1">
    <source>
        <dbReference type="EMBL" id="MCH7409972.1"/>
    </source>
</evidence>
<accession>A0ABS9V0N7</accession>
<dbReference type="Proteomes" id="UP001165489">
    <property type="component" value="Unassembled WGS sequence"/>
</dbReference>
<organism evidence="1 2">
    <name type="scientific">Belliella filtrata</name>
    <dbReference type="NCBI Taxonomy" id="2923435"/>
    <lineage>
        <taxon>Bacteria</taxon>
        <taxon>Pseudomonadati</taxon>
        <taxon>Bacteroidota</taxon>
        <taxon>Cytophagia</taxon>
        <taxon>Cytophagales</taxon>
        <taxon>Cyclobacteriaceae</taxon>
        <taxon>Belliella</taxon>
    </lineage>
</organism>